<evidence type="ECO:0000256" key="8">
    <source>
        <dbReference type="SAM" id="Phobius"/>
    </source>
</evidence>
<evidence type="ECO:0000256" key="3">
    <source>
        <dbReference type="ARBA" id="ARBA00022448"/>
    </source>
</evidence>
<evidence type="ECO:0000256" key="5">
    <source>
        <dbReference type="ARBA" id="ARBA00022692"/>
    </source>
</evidence>
<name>A0ABM9NIK3_9GAMM</name>
<dbReference type="InterPro" id="IPR013525">
    <property type="entry name" value="ABC2_TM"/>
</dbReference>
<evidence type="ECO:0000256" key="7">
    <source>
        <dbReference type="ARBA" id="ARBA00023136"/>
    </source>
</evidence>
<dbReference type="InterPro" id="IPR051449">
    <property type="entry name" value="ABC-2_transporter_component"/>
</dbReference>
<feature type="transmembrane region" description="Helical" evidence="8">
    <location>
        <begin position="21"/>
        <end position="40"/>
    </location>
</feature>
<keyword evidence="11" id="KW-1185">Reference proteome</keyword>
<comment type="subcellular location">
    <subcellularLocation>
        <location evidence="1">Cell membrane</location>
        <topology evidence="1">Multi-pass membrane protein</topology>
    </subcellularLocation>
</comment>
<dbReference type="PANTHER" id="PTHR30294">
    <property type="entry name" value="MEMBRANE COMPONENT OF ABC TRANSPORTER YHHJ-RELATED"/>
    <property type="match status" value="1"/>
</dbReference>
<dbReference type="PROSITE" id="PS51012">
    <property type="entry name" value="ABC_TM2"/>
    <property type="match status" value="1"/>
</dbReference>
<dbReference type="RefSeq" id="WP_348757026.1">
    <property type="nucleotide sequence ID" value="NZ_OZ026884.1"/>
</dbReference>
<feature type="domain" description="ABC transmembrane type-2" evidence="9">
    <location>
        <begin position="129"/>
        <end position="367"/>
    </location>
</feature>
<keyword evidence="5 8" id="KW-0812">Transmembrane</keyword>
<gene>
    <name evidence="10" type="ORF">MECH1_V1_1654</name>
</gene>
<evidence type="ECO:0000256" key="6">
    <source>
        <dbReference type="ARBA" id="ARBA00022989"/>
    </source>
</evidence>
<comment type="similarity">
    <text evidence="2">Belongs to the ABC-2 integral membrane protein family.</text>
</comment>
<protein>
    <submittedName>
        <fullName evidence="10">ABC transport system, permease component YbhR</fullName>
    </submittedName>
</protein>
<feature type="transmembrane region" description="Helical" evidence="8">
    <location>
        <begin position="175"/>
        <end position="198"/>
    </location>
</feature>
<reference evidence="10 11" key="1">
    <citation type="submission" date="2024-04" db="EMBL/GenBank/DDBJ databases">
        <authorList>
            <person name="Cremers G."/>
        </authorList>
    </citation>
    <scope>NUCLEOTIDE SEQUENCE [LARGE SCALE GENOMIC DNA]</scope>
    <source>
        <strain evidence="10">MeCH1-AG</strain>
    </source>
</reference>
<keyword evidence="3" id="KW-0813">Transport</keyword>
<feature type="transmembrane region" description="Helical" evidence="8">
    <location>
        <begin position="219"/>
        <end position="245"/>
    </location>
</feature>
<evidence type="ECO:0000313" key="11">
    <source>
        <dbReference type="Proteomes" id="UP001497493"/>
    </source>
</evidence>
<evidence type="ECO:0000256" key="1">
    <source>
        <dbReference type="ARBA" id="ARBA00004651"/>
    </source>
</evidence>
<keyword evidence="7 8" id="KW-0472">Membrane</keyword>
<feature type="transmembrane region" description="Helical" evidence="8">
    <location>
        <begin position="257"/>
        <end position="280"/>
    </location>
</feature>
<proteinExistence type="inferred from homology"/>
<dbReference type="Proteomes" id="UP001497493">
    <property type="component" value="Chromosome"/>
</dbReference>
<dbReference type="EMBL" id="OZ026884">
    <property type="protein sequence ID" value="CAL1240430.1"/>
    <property type="molecule type" value="Genomic_DNA"/>
</dbReference>
<accession>A0ABM9NIK3</accession>
<evidence type="ECO:0000256" key="4">
    <source>
        <dbReference type="ARBA" id="ARBA00022475"/>
    </source>
</evidence>
<evidence type="ECO:0000256" key="2">
    <source>
        <dbReference type="ARBA" id="ARBA00007783"/>
    </source>
</evidence>
<keyword evidence="4" id="KW-1003">Cell membrane</keyword>
<evidence type="ECO:0000313" key="10">
    <source>
        <dbReference type="EMBL" id="CAL1240430.1"/>
    </source>
</evidence>
<dbReference type="PANTHER" id="PTHR30294:SF44">
    <property type="entry name" value="MULTIDRUG ABC TRANSPORTER PERMEASE YBHR-RELATED"/>
    <property type="match status" value="1"/>
</dbReference>
<feature type="transmembrane region" description="Helical" evidence="8">
    <location>
        <begin position="346"/>
        <end position="364"/>
    </location>
</feature>
<dbReference type="InterPro" id="IPR047817">
    <property type="entry name" value="ABC2_TM_bact-type"/>
</dbReference>
<sequence length="369" mass="41018">MGYAILGLVRKEFLTLFKDKRSRFVLVVPPFLQLLVFGYAGTFDLNQVPVAIYNEDTGSAGRELVARFTGTRAFREVGRITRQDQIARVIDRKEALLVLHLGRDFSRDLARRRPAQVQIVVDGRNSNTAMIALNYAETIIAAFNRDYAARQGLPEPPARLNVRAWFNPNLVSRWFIVPGIIGLLILVVTMLVTAMSVAREREQGTFDQLLVTPFTPLEILIGKALPGFLVGLAESSLIVLVAVYWFRVPFVGEPGALYLGIVLFLLATVGVGVMISSLAATQQQGMLGAFLFIVPSTILSGFATPIANMPELVQELTRLIPLRYFLVIVRGVMLEGIPPALLWDQYWPMGLIGLASLGLSAWLFRRRLY</sequence>
<keyword evidence="6 8" id="KW-1133">Transmembrane helix</keyword>
<organism evidence="10 11">
    <name type="scientific">Candidatus Methylocalor cossyra</name>
    <dbReference type="NCBI Taxonomy" id="3108543"/>
    <lineage>
        <taxon>Bacteria</taxon>
        <taxon>Pseudomonadati</taxon>
        <taxon>Pseudomonadota</taxon>
        <taxon>Gammaproteobacteria</taxon>
        <taxon>Methylococcales</taxon>
        <taxon>Methylococcaceae</taxon>
        <taxon>Candidatus Methylocalor</taxon>
    </lineage>
</organism>
<evidence type="ECO:0000259" key="9">
    <source>
        <dbReference type="PROSITE" id="PS51012"/>
    </source>
</evidence>
<dbReference type="Gene3D" id="3.40.1710.10">
    <property type="entry name" value="abc type-2 transporter like domain"/>
    <property type="match status" value="1"/>
</dbReference>
<feature type="transmembrane region" description="Helical" evidence="8">
    <location>
        <begin position="287"/>
        <end position="307"/>
    </location>
</feature>
<dbReference type="Pfam" id="PF12698">
    <property type="entry name" value="ABC2_membrane_3"/>
    <property type="match status" value="1"/>
</dbReference>